<dbReference type="Proteomes" id="UP000194841">
    <property type="component" value="Unassembled WGS sequence"/>
</dbReference>
<feature type="transmembrane region" description="Helical" evidence="1">
    <location>
        <begin position="50"/>
        <end position="70"/>
    </location>
</feature>
<sequence length="75" mass="8665">MNTNINHELAQLKQAFKAADPRWVEQRKIDCLANKIAQLRALQQRQTRRNLLESLEGLTCACAILVLPWLTTFVF</sequence>
<comment type="caution">
    <text evidence="2">The sequence shown here is derived from an EMBL/GenBank/DDBJ whole genome shotgun (WGS) entry which is preliminary data.</text>
</comment>
<evidence type="ECO:0000256" key="1">
    <source>
        <dbReference type="SAM" id="Phobius"/>
    </source>
</evidence>
<keyword evidence="1" id="KW-1133">Transmembrane helix</keyword>
<dbReference type="EMBL" id="MWPV01000002">
    <property type="protein sequence ID" value="OUL58054.1"/>
    <property type="molecule type" value="Genomic_DNA"/>
</dbReference>
<dbReference type="AlphaFoldDB" id="A0A244CR26"/>
<organism evidence="2 3">
    <name type="scientific">Pseudoalteromonas ulvae</name>
    <dbReference type="NCBI Taxonomy" id="107327"/>
    <lineage>
        <taxon>Bacteria</taxon>
        <taxon>Pseudomonadati</taxon>
        <taxon>Pseudomonadota</taxon>
        <taxon>Gammaproteobacteria</taxon>
        <taxon>Alteromonadales</taxon>
        <taxon>Pseudoalteromonadaceae</taxon>
        <taxon>Pseudoalteromonas</taxon>
    </lineage>
</organism>
<dbReference type="RefSeq" id="WP_086743359.1">
    <property type="nucleotide sequence ID" value="NZ_MWPV01000002.1"/>
</dbReference>
<keyword evidence="3" id="KW-1185">Reference proteome</keyword>
<accession>A0A244CR26</accession>
<keyword evidence="1" id="KW-0472">Membrane</keyword>
<keyword evidence="1" id="KW-0812">Transmembrane</keyword>
<reference evidence="2 3" key="1">
    <citation type="submission" date="2017-02" db="EMBL/GenBank/DDBJ databases">
        <title>Pseudoalteromonas ulvae TC14 Genome.</title>
        <authorList>
            <person name="Molmeret M."/>
        </authorList>
    </citation>
    <scope>NUCLEOTIDE SEQUENCE [LARGE SCALE GENOMIC DNA]</scope>
    <source>
        <strain evidence="2">TC14</strain>
    </source>
</reference>
<evidence type="ECO:0000313" key="3">
    <source>
        <dbReference type="Proteomes" id="UP000194841"/>
    </source>
</evidence>
<evidence type="ECO:0000313" key="2">
    <source>
        <dbReference type="EMBL" id="OUL58054.1"/>
    </source>
</evidence>
<gene>
    <name evidence="2" type="ORF">B1199_06780</name>
</gene>
<protein>
    <submittedName>
        <fullName evidence="2">Uncharacterized protein</fullName>
    </submittedName>
</protein>
<name>A0A244CR26_PSEDV</name>
<proteinExistence type="predicted"/>